<dbReference type="GO" id="GO:0003677">
    <property type="term" value="F:DNA binding"/>
    <property type="evidence" value="ECO:0007669"/>
    <property type="project" value="InterPro"/>
</dbReference>
<dbReference type="Pfam" id="PF13191">
    <property type="entry name" value="AAA_16"/>
    <property type="match status" value="1"/>
</dbReference>
<evidence type="ECO:0000313" key="4">
    <source>
        <dbReference type="EMBL" id="MCS7483144.1"/>
    </source>
</evidence>
<keyword evidence="1" id="KW-0547">Nucleotide-binding</keyword>
<dbReference type="Gene3D" id="1.10.10.10">
    <property type="entry name" value="Winged helix-like DNA-binding domain superfamily/Winged helix DNA-binding domain"/>
    <property type="match status" value="1"/>
</dbReference>
<evidence type="ECO:0000256" key="2">
    <source>
        <dbReference type="ARBA" id="ARBA00022840"/>
    </source>
</evidence>
<accession>A0A9X2VW66</accession>
<evidence type="ECO:0000313" key="5">
    <source>
        <dbReference type="Proteomes" id="UP001141259"/>
    </source>
</evidence>
<dbReference type="AlphaFoldDB" id="A0A9X2VW66"/>
<comment type="caution">
    <text evidence="4">The sequence shown here is derived from an EMBL/GenBank/DDBJ whole genome shotgun (WGS) entry which is preliminary data.</text>
</comment>
<dbReference type="RefSeq" id="WP_259628604.1">
    <property type="nucleotide sequence ID" value="NZ_JANYMP010000029.1"/>
</dbReference>
<dbReference type="InterPro" id="IPR027417">
    <property type="entry name" value="P-loop_NTPase"/>
</dbReference>
<dbReference type="Proteomes" id="UP001141259">
    <property type="component" value="Unassembled WGS sequence"/>
</dbReference>
<evidence type="ECO:0000256" key="1">
    <source>
        <dbReference type="ARBA" id="ARBA00022741"/>
    </source>
</evidence>
<dbReference type="EMBL" id="JANYMP010000029">
    <property type="protein sequence ID" value="MCS7483144.1"/>
    <property type="molecule type" value="Genomic_DNA"/>
</dbReference>
<dbReference type="InterPro" id="IPR016032">
    <property type="entry name" value="Sig_transdc_resp-reg_C-effctor"/>
</dbReference>
<organism evidence="4 5">
    <name type="scientific">Umezawaea endophytica</name>
    <dbReference type="NCBI Taxonomy" id="1654476"/>
    <lineage>
        <taxon>Bacteria</taxon>
        <taxon>Bacillati</taxon>
        <taxon>Actinomycetota</taxon>
        <taxon>Actinomycetes</taxon>
        <taxon>Pseudonocardiales</taxon>
        <taxon>Pseudonocardiaceae</taxon>
        <taxon>Umezawaea</taxon>
    </lineage>
</organism>
<reference evidence="4" key="1">
    <citation type="submission" date="2022-08" db="EMBL/GenBank/DDBJ databases">
        <authorList>
            <person name="Tistechok S."/>
            <person name="Samborskyy M."/>
            <person name="Roman I."/>
        </authorList>
    </citation>
    <scope>NUCLEOTIDE SEQUENCE</scope>
    <source>
        <strain evidence="4">DSM 103496</strain>
    </source>
</reference>
<dbReference type="GO" id="GO:0005737">
    <property type="term" value="C:cytoplasm"/>
    <property type="evidence" value="ECO:0007669"/>
    <property type="project" value="TreeGrafter"/>
</dbReference>
<dbReference type="GO" id="GO:0004016">
    <property type="term" value="F:adenylate cyclase activity"/>
    <property type="evidence" value="ECO:0007669"/>
    <property type="project" value="TreeGrafter"/>
</dbReference>
<feature type="domain" description="HTH luxR-type" evidence="3">
    <location>
        <begin position="867"/>
        <end position="932"/>
    </location>
</feature>
<keyword evidence="5" id="KW-1185">Reference proteome</keyword>
<dbReference type="InterPro" id="IPR041664">
    <property type="entry name" value="AAA_16"/>
</dbReference>
<dbReference type="InterPro" id="IPR000792">
    <property type="entry name" value="Tscrpt_reg_LuxR_C"/>
</dbReference>
<name>A0A9X2VW66_9PSEU</name>
<dbReference type="InterPro" id="IPR036388">
    <property type="entry name" value="WH-like_DNA-bd_sf"/>
</dbReference>
<dbReference type="SUPFAM" id="SSF46894">
    <property type="entry name" value="C-terminal effector domain of the bipartite response regulators"/>
    <property type="match status" value="1"/>
</dbReference>
<dbReference type="GO" id="GO:0006355">
    <property type="term" value="P:regulation of DNA-templated transcription"/>
    <property type="evidence" value="ECO:0007669"/>
    <property type="project" value="InterPro"/>
</dbReference>
<dbReference type="SMART" id="SM00421">
    <property type="entry name" value="HTH_LUXR"/>
    <property type="match status" value="1"/>
</dbReference>
<dbReference type="GO" id="GO:0005524">
    <property type="term" value="F:ATP binding"/>
    <property type="evidence" value="ECO:0007669"/>
    <property type="project" value="UniProtKB-KW"/>
</dbReference>
<keyword evidence="2" id="KW-0067">ATP-binding</keyword>
<dbReference type="SUPFAM" id="SSF52540">
    <property type="entry name" value="P-loop containing nucleoside triphosphate hydrolases"/>
    <property type="match status" value="1"/>
</dbReference>
<dbReference type="CDD" id="cd06170">
    <property type="entry name" value="LuxR_C_like"/>
    <property type="match status" value="1"/>
</dbReference>
<dbReference type="PANTHER" id="PTHR16305">
    <property type="entry name" value="TESTICULAR SOLUBLE ADENYLYL CYCLASE"/>
    <property type="match status" value="1"/>
</dbReference>
<sequence>MTLYDRGPEVDTVVDAMRVAEHGRGQLVVVSGPAGIGKSKFLQHLPVLADERGVLVLQAGCAPLEQDFAFGVVRQLLEASFIAADGDVRERWLGNAASQTSLLFTADLMRSSGGRDEELMPDEDRRVRSAEHPVLHGLVRMISAMSADQPLLLLVDDVQWADMPSLRMLGYLARRMADPRVTVVMAIREGDPRADRLAVRELVAVATHRLWLGPLAADSVQRMVRDEFGEAGDEEFVVACHEVGMGNPMFLTSMIAFLRRSGYRPLATSAGMVTSLSPPHLRDRVAGYLRVQPHPITAFAKAMVVLDRQGDSALVGRLADLDPVGRAEAVRQLGRLGLIVRGEPPRFVHAVIRGAVEQMMTAGEVDRLHRRAAGLLYDSGHSSEDVVVHLLATAGECEPWAIEVLRESAATAFHRGTPEMGARYLHRALMDSSPGTADRATLLVELAAVEVEFDPAAALRHLSQGVPSLPSTRDRAVALAQVPPALLATASQMVVEIYARVADEMAQEAAESVRVSAFDREIALCLEARLRFTRFRQAGQLADAVERLRGLGPDVPLNTKGDRELAEVLLYAATMTGSYPAADALRLGRKLLDLEPASSRTAHAVVPLVIGALIAAGSPESAQDWLKLALDEAVRVGSAAAQTAIGAEYALVLLRTGDLAEAKTMASMAVESVGSDRAKPASRSVLVLALVAIEVDDVVLAEWVLARCGGVEPSVSESWLVGLIRAWLAARSGDQVAALDHLMDCGRSLDLLGWRNPAAIPWRGWAAGLNYSLGKQGEALELADEEYGRALEWGAPDTVGRALRIRGMITEGDAGVELLIRASAILAASGDALELARVTSALDHRRGTASRKGHPVQAGVDVWFGLGKPVSAALTKTERRVSARAAEGFTNHEIAEEFGVTSRAVEKHLTSSYRKLGVAGRAGLPAALADLE</sequence>
<protein>
    <submittedName>
        <fullName evidence="4">AAA family ATPase</fullName>
    </submittedName>
</protein>
<gene>
    <name evidence="4" type="ORF">NZH93_40405</name>
</gene>
<dbReference type="PROSITE" id="PS50043">
    <property type="entry name" value="HTH_LUXR_2"/>
    <property type="match status" value="1"/>
</dbReference>
<proteinExistence type="predicted"/>
<dbReference type="Pfam" id="PF00196">
    <property type="entry name" value="GerE"/>
    <property type="match status" value="1"/>
</dbReference>
<evidence type="ECO:0000259" key="3">
    <source>
        <dbReference type="PROSITE" id="PS50043"/>
    </source>
</evidence>
<dbReference type="PANTHER" id="PTHR16305:SF35">
    <property type="entry name" value="TRANSCRIPTIONAL ACTIVATOR DOMAIN"/>
    <property type="match status" value="1"/>
</dbReference>